<dbReference type="RefSeq" id="WP_336586753.1">
    <property type="nucleotide sequence ID" value="NZ_JBBAXC010000006.1"/>
</dbReference>
<dbReference type="PANTHER" id="PTHR40053:SF1">
    <property type="entry name" value="SPORULATION-CONTROL PROTEIN SPO0M"/>
    <property type="match status" value="1"/>
</dbReference>
<dbReference type="EMBL" id="JBBAXC010000006">
    <property type="protein sequence ID" value="MEI5907323.1"/>
    <property type="molecule type" value="Genomic_DNA"/>
</dbReference>
<comment type="caution">
    <text evidence="1">The sequence shown here is derived from an EMBL/GenBank/DDBJ whole genome shotgun (WGS) entry which is preliminary data.</text>
</comment>
<organism evidence="1 2">
    <name type="scientific">Bacillus spongiae</name>
    <dbReference type="NCBI Taxonomy" id="2683610"/>
    <lineage>
        <taxon>Bacteria</taxon>
        <taxon>Bacillati</taxon>
        <taxon>Bacillota</taxon>
        <taxon>Bacilli</taxon>
        <taxon>Bacillales</taxon>
        <taxon>Bacillaceae</taxon>
        <taxon>Bacillus</taxon>
    </lineage>
</organism>
<sequence length="256" mass="28733">MSLFNKVFASFGIGAAKVDTSLEKGVYEAGETVNGVVSIVGGNIAQEIDSIYLSVNTTYIRESDDRKFTDTASIFKTRLNEPFMINENETKEIPFSFLLPYDTPLTYGNTRVWVSTGLDIKNAVDPTDKDYIEVKPNPLTEEILQSVQNIGFRIREVECEVAPSSLKGKYPFIQEFEFVPTSGEFRGKLDELEISFLSQNENSAELLMQVDRKARGIGGLLAEAFEMDESFIRVTVTSEDMVSIEQKLLDVIQRFS</sequence>
<dbReference type="InterPro" id="IPR009776">
    <property type="entry name" value="Spore_0_M"/>
</dbReference>
<keyword evidence="2" id="KW-1185">Reference proteome</keyword>
<dbReference type="Proteomes" id="UP001312865">
    <property type="component" value="Unassembled WGS sequence"/>
</dbReference>
<dbReference type="Pfam" id="PF07070">
    <property type="entry name" value="Spo0M"/>
    <property type="match status" value="1"/>
</dbReference>
<gene>
    <name evidence="1" type="ORF">WAK64_09660</name>
</gene>
<accession>A0ABU8HD95</accession>
<evidence type="ECO:0000313" key="2">
    <source>
        <dbReference type="Proteomes" id="UP001312865"/>
    </source>
</evidence>
<name>A0ABU8HD95_9BACI</name>
<dbReference type="PANTHER" id="PTHR40053">
    <property type="entry name" value="SPORULATION-CONTROL PROTEIN SPO0M"/>
    <property type="match status" value="1"/>
</dbReference>
<protein>
    <submittedName>
        <fullName evidence="1">Sporulation protein</fullName>
    </submittedName>
</protein>
<evidence type="ECO:0000313" key="1">
    <source>
        <dbReference type="EMBL" id="MEI5907323.1"/>
    </source>
</evidence>
<proteinExistence type="predicted"/>
<reference evidence="1 2" key="1">
    <citation type="journal article" date="2018" name="J. Microbiol.">
        <title>Bacillus spongiae sp. nov., isolated from sponge of Jeju Island.</title>
        <authorList>
            <person name="Lee G.E."/>
            <person name="Im W.T."/>
            <person name="Park J.S."/>
        </authorList>
    </citation>
    <scope>NUCLEOTIDE SEQUENCE [LARGE SCALE GENOMIC DNA]</scope>
    <source>
        <strain evidence="1 2">135PIL107-10</strain>
    </source>
</reference>